<feature type="transmembrane region" description="Helical" evidence="1">
    <location>
        <begin position="97"/>
        <end position="119"/>
    </location>
</feature>
<evidence type="ECO:0000313" key="2">
    <source>
        <dbReference type="EMBL" id="UVE51581.1"/>
    </source>
</evidence>
<evidence type="ECO:0000313" key="3">
    <source>
        <dbReference type="Proteomes" id="UP001058330"/>
    </source>
</evidence>
<protein>
    <submittedName>
        <fullName evidence="2">Uncharacterized protein</fullName>
    </submittedName>
</protein>
<feature type="transmembrane region" description="Helical" evidence="1">
    <location>
        <begin position="131"/>
        <end position="157"/>
    </location>
</feature>
<reference evidence="2" key="1">
    <citation type="submission" date="2021-07" db="EMBL/GenBank/DDBJ databases">
        <title>Studies on halocins as antimicrobial molecules from haloarchaea.</title>
        <authorList>
            <person name="Kumar S."/>
            <person name="Khare S.K."/>
        </authorList>
    </citation>
    <scope>NUCLEOTIDE SEQUENCE</scope>
    <source>
        <strain evidence="2">NCIM 5678</strain>
    </source>
</reference>
<dbReference type="RefSeq" id="WP_258303249.1">
    <property type="nucleotide sequence ID" value="NZ_CP078063.1"/>
</dbReference>
<dbReference type="InterPro" id="IPR045466">
    <property type="entry name" value="DUF6498"/>
</dbReference>
<keyword evidence="1" id="KW-0812">Transmembrane</keyword>
<dbReference type="GeneID" id="74528593"/>
<keyword evidence="1" id="KW-0472">Membrane</keyword>
<feature type="transmembrane region" description="Helical" evidence="1">
    <location>
        <begin position="177"/>
        <end position="207"/>
    </location>
</feature>
<gene>
    <name evidence="2" type="ORF">KU306_06805</name>
</gene>
<dbReference type="Proteomes" id="UP001058330">
    <property type="component" value="Chromosome"/>
</dbReference>
<dbReference type="Pfam" id="PF20108">
    <property type="entry name" value="DUF6498"/>
    <property type="match status" value="1"/>
</dbReference>
<name>A0ABY5RGT3_HALLR</name>
<feature type="transmembrane region" description="Helical" evidence="1">
    <location>
        <begin position="12"/>
        <end position="31"/>
    </location>
</feature>
<evidence type="ECO:0000256" key="1">
    <source>
        <dbReference type="SAM" id="Phobius"/>
    </source>
</evidence>
<proteinExistence type="predicted"/>
<accession>A0ABY5RGT3</accession>
<keyword evidence="1" id="KW-1133">Transmembrane helix</keyword>
<sequence length="239" mass="25615">MRWSSGVPSSPLALAALVAASGLPLAGVVWFDWSLKALLVTYWLESAVVGLVNVPKILGACGSDDEAHFSVTIGGYRLDLAPPQRSRDRFHLYPTNIPAAGFFVLHYGLFWAVHGLFVWDFESFVGDIGGVPLVPVGLAAAATLVSHAGSFAVNFVGDEEYQSVAPKTQMSEPFHRVLVLHLTVLFGAYLVAAFGAPVAALVVMVFVKSGLDVRAHLNEHARAEKRTQQSEDGTEELSA</sequence>
<organism evidence="2 3">
    <name type="scientific">Haloferax larsenii</name>
    <dbReference type="NCBI Taxonomy" id="302484"/>
    <lineage>
        <taxon>Archaea</taxon>
        <taxon>Methanobacteriati</taxon>
        <taxon>Methanobacteriota</taxon>
        <taxon>Stenosarchaea group</taxon>
        <taxon>Halobacteria</taxon>
        <taxon>Halobacteriales</taxon>
        <taxon>Haloferacaceae</taxon>
        <taxon>Haloferax</taxon>
    </lineage>
</organism>
<keyword evidence="3" id="KW-1185">Reference proteome</keyword>
<dbReference type="EMBL" id="CP078063">
    <property type="protein sequence ID" value="UVE51581.1"/>
    <property type="molecule type" value="Genomic_DNA"/>
</dbReference>